<organism evidence="2 3">
    <name type="scientific">Bradyrhizobium macuxiense</name>
    <dbReference type="NCBI Taxonomy" id="1755647"/>
    <lineage>
        <taxon>Bacteria</taxon>
        <taxon>Pseudomonadati</taxon>
        <taxon>Pseudomonadota</taxon>
        <taxon>Alphaproteobacteria</taxon>
        <taxon>Hyphomicrobiales</taxon>
        <taxon>Nitrobacteraceae</taxon>
        <taxon>Bradyrhizobium</taxon>
    </lineage>
</organism>
<protein>
    <submittedName>
        <fullName evidence="2">Uncharacterized protein</fullName>
    </submittedName>
</protein>
<comment type="caution">
    <text evidence="2">The sequence shown here is derived from an EMBL/GenBank/DDBJ whole genome shotgun (WGS) entry which is preliminary data.</text>
</comment>
<dbReference type="EMBL" id="LNCU01000030">
    <property type="protein sequence ID" value="KWV59551.1"/>
    <property type="molecule type" value="Genomic_DNA"/>
</dbReference>
<evidence type="ECO:0000313" key="3">
    <source>
        <dbReference type="Proteomes" id="UP000057737"/>
    </source>
</evidence>
<dbReference type="Proteomes" id="UP000057737">
    <property type="component" value="Unassembled WGS sequence"/>
</dbReference>
<keyword evidence="1" id="KW-0732">Signal</keyword>
<feature type="signal peptide" evidence="1">
    <location>
        <begin position="1"/>
        <end position="21"/>
    </location>
</feature>
<keyword evidence="3" id="KW-1185">Reference proteome</keyword>
<gene>
    <name evidence="2" type="ORF">AS156_31380</name>
</gene>
<evidence type="ECO:0000313" key="2">
    <source>
        <dbReference type="EMBL" id="KWV59551.1"/>
    </source>
</evidence>
<feature type="chain" id="PRO_5007137421" evidence="1">
    <location>
        <begin position="22"/>
        <end position="113"/>
    </location>
</feature>
<name>A0A109K2P7_9BRAD</name>
<accession>A0A109K2P7</accession>
<proteinExistence type="predicted"/>
<dbReference type="AlphaFoldDB" id="A0A109K2P7"/>
<reference evidence="2 3" key="1">
    <citation type="submission" date="2015-11" db="EMBL/GenBank/DDBJ databases">
        <title>Draft Genome Sequence of the Strain BR 10303 (Bradyrhizobium sp.) isolated from nodules of Centrolobium paraense.</title>
        <authorList>
            <person name="Zelli J.E."/>
            <person name="Simoes-Araujo J.L."/>
            <person name="Barauna A.C."/>
            <person name="Silva K."/>
        </authorList>
    </citation>
    <scope>NUCLEOTIDE SEQUENCE [LARGE SCALE GENOMIC DNA]</scope>
    <source>
        <strain evidence="2 3">BR 10303</strain>
    </source>
</reference>
<sequence>MMRRVLATAIMVLLLTNVAHAGATIVGAGSQTCTAWINRKKNAVIKGSFESWVVGFISGLNVSGDREIVGGGDFDAIVAWMDRRCAAEPSLRIGIAALDLAMELAAKSATGKP</sequence>
<evidence type="ECO:0000256" key="1">
    <source>
        <dbReference type="SAM" id="SignalP"/>
    </source>
</evidence>